<organism evidence="13 14">
    <name type="scientific">Hibiscus syriacus</name>
    <name type="common">Rose of Sharon</name>
    <dbReference type="NCBI Taxonomy" id="106335"/>
    <lineage>
        <taxon>Eukaryota</taxon>
        <taxon>Viridiplantae</taxon>
        <taxon>Streptophyta</taxon>
        <taxon>Embryophyta</taxon>
        <taxon>Tracheophyta</taxon>
        <taxon>Spermatophyta</taxon>
        <taxon>Magnoliopsida</taxon>
        <taxon>eudicotyledons</taxon>
        <taxon>Gunneridae</taxon>
        <taxon>Pentapetalae</taxon>
        <taxon>rosids</taxon>
        <taxon>malvids</taxon>
        <taxon>Malvales</taxon>
        <taxon>Malvaceae</taxon>
        <taxon>Malvoideae</taxon>
        <taxon>Hibiscus</taxon>
    </lineage>
</organism>
<dbReference type="PANTHER" id="PTHR11709:SF11">
    <property type="entry name" value="L-ASCORBATE OXIDASE HOMOLOG ISOFORM X1"/>
    <property type="match status" value="1"/>
</dbReference>
<evidence type="ECO:0000256" key="4">
    <source>
        <dbReference type="ARBA" id="ARBA00012780"/>
    </source>
</evidence>
<evidence type="ECO:0000256" key="5">
    <source>
        <dbReference type="ARBA" id="ARBA00022729"/>
    </source>
</evidence>
<dbReference type="InterPro" id="IPR045087">
    <property type="entry name" value="Cu-oxidase_fam"/>
</dbReference>
<comment type="similarity">
    <text evidence="2 9">Belongs to the glycosyl hydrolase 17 family.</text>
</comment>
<feature type="chain" id="PRO_5025545100" description="glucan endo-1,3-beta-D-glucosidase" evidence="11">
    <location>
        <begin position="25"/>
        <end position="903"/>
    </location>
</feature>
<dbReference type="SUPFAM" id="SSF51445">
    <property type="entry name" value="(Trans)glycosidases"/>
    <property type="match status" value="1"/>
</dbReference>
<keyword evidence="14" id="KW-1185">Reference proteome</keyword>
<accession>A0A6A3D6S2</accession>
<dbReference type="InterPro" id="IPR017853">
    <property type="entry name" value="GH"/>
</dbReference>
<feature type="signal peptide" evidence="11">
    <location>
        <begin position="1"/>
        <end position="24"/>
    </location>
</feature>
<dbReference type="FunFam" id="2.60.40.420:FF:000012">
    <property type="entry name" value="Monocopper oxidase-like protein"/>
    <property type="match status" value="1"/>
</dbReference>
<sequence length="903" mass="100843">MANSKFTTYSIISILFCFTVPCTANSSTLVQEIKQLSQEQDKEPFVGVNLGTDVSDLLSPTELVSFFQVQKISHIRLYDANQDIIKALAKTKIRVIISVPNNQLLAIGSSNTTAASWVGRNVVAYYPETLITGIAVGDEVLTAVPSSAPLLLPAIQYLYSALVAANLHTQIKVSTPRAASIILDTFPPSQAYFNPGAITVVVGAITAVNLNVTDVVVLVTESGWPSKGDSKEHYATKDNADTYNSNLIKHVLDRRNPIASRNYFQQLWTGLVVLGGQIAESQPGESCYQPNNVKNHASYAFDSYYQKEGKASGSCDFKGVAMITTTDPMRGKLKMDQKSLLENSDRGHMKVLVDSKLAQKQMADNKLLLSCFIVCVLFFGVNGENPYRYFTWKVTYGDVYPLGVKQQGILINGQFPGPHIDAITNDNLIISVYNYLNEPFLVSWNGVRQWRNSWQDGALGTNCPIRPGKNFTYVLQVKDQIGTFFYFPSLLFHKAAGGYGSIRIWSRPKIPVPYPAPAGDFVVLTGDWYKRNHYVLRRFLDSGHNLPFPDGLIINGRGWNGYTFKVDPGRTYRFRVSNVGISTSINFRIQGHKLKLIEVEGSHTIQNTYSSFDIHLGQSCSFLVTADQVPQDYYVVVSSRFTRRVLTTTAILHYSNSKKGVSGPIPGAPTIQIAPSVMQARSIRRNLTASGPRPNPQGSYHYGMITPSRTIIVANSAPYNNGKQRYAVNGVSYVPPDTPLKLADYFKIPGVFNLGSIPTWPPSGNNAYFQTSVMAANFREYVEIVFQNWEDTVQSWHIDGYSFFVVGMEGGQWTPASRKVYNLRDTVSRCTTQVYPRSWTAIYMALDNVGMWNIRSENWARQYLGQQFYLRVYSPANSWRDELPIPRNTLLCGRARGRHTRPF</sequence>
<dbReference type="AlphaFoldDB" id="A0A6A3D6S2"/>
<evidence type="ECO:0000313" key="13">
    <source>
        <dbReference type="EMBL" id="KAE8736234.1"/>
    </source>
</evidence>
<evidence type="ECO:0000256" key="11">
    <source>
        <dbReference type="SAM" id="SignalP"/>
    </source>
</evidence>
<dbReference type="Gene3D" id="3.20.20.80">
    <property type="entry name" value="Glycosidases"/>
    <property type="match status" value="1"/>
</dbReference>
<gene>
    <name evidence="13" type="ORF">F3Y22_tig00000132pilonHSYRG00215</name>
</gene>
<evidence type="ECO:0000256" key="6">
    <source>
        <dbReference type="ARBA" id="ARBA00022801"/>
    </source>
</evidence>
<dbReference type="InterPro" id="IPR034275">
    <property type="entry name" value="CuRO_3_AO-like"/>
</dbReference>
<comment type="similarity">
    <text evidence="3">Belongs to the multicopper oxidase family.</text>
</comment>
<evidence type="ECO:0000256" key="8">
    <source>
        <dbReference type="ARBA" id="ARBA00023295"/>
    </source>
</evidence>
<keyword evidence="6 10" id="KW-0378">Hydrolase</keyword>
<keyword evidence="5 11" id="KW-0732">Signal</keyword>
<keyword evidence="8 10" id="KW-0326">Glycosidase</keyword>
<evidence type="ECO:0000256" key="7">
    <source>
        <dbReference type="ARBA" id="ARBA00023180"/>
    </source>
</evidence>
<dbReference type="Pfam" id="PF00394">
    <property type="entry name" value="Cu-oxidase"/>
    <property type="match status" value="1"/>
</dbReference>
<evidence type="ECO:0000256" key="2">
    <source>
        <dbReference type="ARBA" id="ARBA00008773"/>
    </source>
</evidence>
<dbReference type="SMART" id="SM00768">
    <property type="entry name" value="X8"/>
    <property type="match status" value="1"/>
</dbReference>
<name>A0A6A3D6S2_HIBSY</name>
<reference evidence="13" key="1">
    <citation type="submission" date="2019-09" db="EMBL/GenBank/DDBJ databases">
        <title>Draft genome information of white flower Hibiscus syriacus.</title>
        <authorList>
            <person name="Kim Y.-M."/>
        </authorList>
    </citation>
    <scope>NUCLEOTIDE SEQUENCE [LARGE SCALE GENOMIC DNA]</scope>
    <source>
        <strain evidence="13">YM2019G1</strain>
    </source>
</reference>
<dbReference type="Pfam" id="PF07731">
    <property type="entry name" value="Cu-oxidase_2"/>
    <property type="match status" value="1"/>
</dbReference>
<dbReference type="Gene3D" id="2.60.40.420">
    <property type="entry name" value="Cupredoxins - blue copper proteins"/>
    <property type="match status" value="3"/>
</dbReference>
<keyword evidence="7" id="KW-0325">Glycoprotein</keyword>
<dbReference type="SUPFAM" id="SSF49503">
    <property type="entry name" value="Cupredoxins"/>
    <property type="match status" value="3"/>
</dbReference>
<dbReference type="Proteomes" id="UP000436088">
    <property type="component" value="Unassembled WGS sequence"/>
</dbReference>
<evidence type="ECO:0000256" key="10">
    <source>
        <dbReference type="RuleBase" id="RU004336"/>
    </source>
</evidence>
<dbReference type="InterPro" id="IPR008972">
    <property type="entry name" value="Cupredoxin"/>
</dbReference>
<dbReference type="GO" id="GO:0042973">
    <property type="term" value="F:glucan endo-1,3-beta-D-glucosidase activity"/>
    <property type="evidence" value="ECO:0007669"/>
    <property type="project" value="UniProtKB-EC"/>
</dbReference>
<dbReference type="EC" id="3.2.1.39" evidence="4"/>
<dbReference type="InterPro" id="IPR001117">
    <property type="entry name" value="Cu-oxidase_2nd"/>
</dbReference>
<dbReference type="Pfam" id="PF00332">
    <property type="entry name" value="Glyco_hydro_17"/>
    <property type="match status" value="1"/>
</dbReference>
<dbReference type="FunFam" id="2.60.40.420:FF:000016">
    <property type="entry name" value="Monocopper oxidase-like protein"/>
    <property type="match status" value="1"/>
</dbReference>
<dbReference type="CDD" id="cd13894">
    <property type="entry name" value="CuRO_3_AAO_like_1"/>
    <property type="match status" value="1"/>
</dbReference>
<comment type="caution">
    <text evidence="13">The sequence shown here is derived from an EMBL/GenBank/DDBJ whole genome shotgun (WGS) entry which is preliminary data.</text>
</comment>
<evidence type="ECO:0000256" key="9">
    <source>
        <dbReference type="RuleBase" id="RU004335"/>
    </source>
</evidence>
<protein>
    <recommendedName>
        <fullName evidence="4">glucan endo-1,3-beta-D-glucosidase</fullName>
        <ecNumber evidence="4">3.2.1.39</ecNumber>
    </recommendedName>
</protein>
<dbReference type="GO" id="GO:0016491">
    <property type="term" value="F:oxidoreductase activity"/>
    <property type="evidence" value="ECO:0007669"/>
    <property type="project" value="InterPro"/>
</dbReference>
<dbReference type="InterPro" id="IPR011707">
    <property type="entry name" value="Cu-oxidase-like_N"/>
</dbReference>
<evidence type="ECO:0000256" key="1">
    <source>
        <dbReference type="ARBA" id="ARBA00000382"/>
    </source>
</evidence>
<dbReference type="Pfam" id="PF07983">
    <property type="entry name" value="X8"/>
    <property type="match status" value="1"/>
</dbReference>
<dbReference type="InterPro" id="IPR011706">
    <property type="entry name" value="Cu-oxidase_C"/>
</dbReference>
<evidence type="ECO:0000256" key="3">
    <source>
        <dbReference type="ARBA" id="ARBA00010609"/>
    </source>
</evidence>
<dbReference type="PROSITE" id="PS00587">
    <property type="entry name" value="GLYCOSYL_HYDROL_F17"/>
    <property type="match status" value="1"/>
</dbReference>
<dbReference type="GO" id="GO:0005507">
    <property type="term" value="F:copper ion binding"/>
    <property type="evidence" value="ECO:0007669"/>
    <property type="project" value="InterPro"/>
</dbReference>
<evidence type="ECO:0000259" key="12">
    <source>
        <dbReference type="SMART" id="SM00768"/>
    </source>
</evidence>
<dbReference type="EMBL" id="VEPZ02000013">
    <property type="protein sequence ID" value="KAE8736234.1"/>
    <property type="molecule type" value="Genomic_DNA"/>
</dbReference>
<dbReference type="Pfam" id="PF07732">
    <property type="entry name" value="Cu-oxidase_3"/>
    <property type="match status" value="1"/>
</dbReference>
<dbReference type="GO" id="GO:0005975">
    <property type="term" value="P:carbohydrate metabolic process"/>
    <property type="evidence" value="ECO:0007669"/>
    <property type="project" value="InterPro"/>
</dbReference>
<evidence type="ECO:0000313" key="14">
    <source>
        <dbReference type="Proteomes" id="UP000436088"/>
    </source>
</evidence>
<proteinExistence type="inferred from homology"/>
<feature type="domain" description="X8" evidence="12">
    <location>
        <begin position="258"/>
        <end position="332"/>
    </location>
</feature>
<dbReference type="InterPro" id="IPR012946">
    <property type="entry name" value="X8"/>
</dbReference>
<dbReference type="PANTHER" id="PTHR11709">
    <property type="entry name" value="MULTI-COPPER OXIDASE"/>
    <property type="match status" value="1"/>
</dbReference>
<comment type="catalytic activity">
    <reaction evidence="1">
        <text>Hydrolysis of (1-&gt;3)-beta-D-glucosidic linkages in (1-&gt;3)-beta-D-glucans.</text>
        <dbReference type="EC" id="3.2.1.39"/>
    </reaction>
</comment>
<dbReference type="InterPro" id="IPR000490">
    <property type="entry name" value="Glyco_hydro_17"/>
</dbReference>
<dbReference type="Gene3D" id="1.20.58.1040">
    <property type="match status" value="1"/>
</dbReference>